<feature type="compositionally biased region" description="Basic and acidic residues" evidence="1">
    <location>
        <begin position="244"/>
        <end position="253"/>
    </location>
</feature>
<name>A0ABR4ECF3_9PEZI</name>
<dbReference type="Proteomes" id="UP001600888">
    <property type="component" value="Unassembled WGS sequence"/>
</dbReference>
<reference evidence="2 3" key="1">
    <citation type="submission" date="2024-03" db="EMBL/GenBank/DDBJ databases">
        <title>A high-quality draft genome sequence of Diaporthe vaccinii, a causative agent of upright dieback and viscid rot disease in cranberry plants.</title>
        <authorList>
            <person name="Sarrasin M."/>
            <person name="Lang B.F."/>
            <person name="Burger G."/>
        </authorList>
    </citation>
    <scope>NUCLEOTIDE SEQUENCE [LARGE SCALE GENOMIC DNA]</scope>
    <source>
        <strain evidence="2 3">IS7</strain>
    </source>
</reference>
<dbReference type="EMBL" id="JBAWTH010000069">
    <property type="protein sequence ID" value="KAL2280131.1"/>
    <property type="molecule type" value="Genomic_DNA"/>
</dbReference>
<organism evidence="2 3">
    <name type="scientific">Diaporthe vaccinii</name>
    <dbReference type="NCBI Taxonomy" id="105482"/>
    <lineage>
        <taxon>Eukaryota</taxon>
        <taxon>Fungi</taxon>
        <taxon>Dikarya</taxon>
        <taxon>Ascomycota</taxon>
        <taxon>Pezizomycotina</taxon>
        <taxon>Sordariomycetes</taxon>
        <taxon>Sordariomycetidae</taxon>
        <taxon>Diaporthales</taxon>
        <taxon>Diaporthaceae</taxon>
        <taxon>Diaporthe</taxon>
        <taxon>Diaporthe eres species complex</taxon>
    </lineage>
</organism>
<feature type="region of interest" description="Disordered" evidence="1">
    <location>
        <begin position="231"/>
        <end position="253"/>
    </location>
</feature>
<proteinExistence type="predicted"/>
<keyword evidence="3" id="KW-1185">Reference proteome</keyword>
<accession>A0ABR4ECF3</accession>
<protein>
    <submittedName>
        <fullName evidence="2">Uncharacterized protein</fullName>
    </submittedName>
</protein>
<evidence type="ECO:0000313" key="3">
    <source>
        <dbReference type="Proteomes" id="UP001600888"/>
    </source>
</evidence>
<evidence type="ECO:0000256" key="1">
    <source>
        <dbReference type="SAM" id="MobiDB-lite"/>
    </source>
</evidence>
<sequence>MSTQSTPTSQTEEEELESPLGIRVNAMTQEYNLTYPIPLFICPSHSPETGWLIVDLVACAESPLGHSVTRTFQARELINNDVSVGLPELRTQSFFTEVRKLLIFTGSIGLYKWVWDDEILNQRAVDVQNAAIVVLMDDATIWDGKQMLEVRKVVELFERATDMGLEKLTFYVEWYNSSLSQDISLARERLSQDVRRTASRKKLRTQSFVHKSTSAASELLRRGENAISNLFGLSTPMTSSNGPLKRERPRPLE</sequence>
<feature type="compositionally biased region" description="Polar residues" evidence="1">
    <location>
        <begin position="231"/>
        <end position="242"/>
    </location>
</feature>
<comment type="caution">
    <text evidence="2">The sequence shown here is derived from an EMBL/GenBank/DDBJ whole genome shotgun (WGS) entry which is preliminary data.</text>
</comment>
<evidence type="ECO:0000313" key="2">
    <source>
        <dbReference type="EMBL" id="KAL2280131.1"/>
    </source>
</evidence>
<gene>
    <name evidence="2" type="ORF">FJTKL_12745</name>
</gene>